<evidence type="ECO:0000256" key="4">
    <source>
        <dbReference type="ARBA" id="ARBA00023239"/>
    </source>
</evidence>
<dbReference type="InterPro" id="IPR006913">
    <property type="entry name" value="CENP-V/GFA"/>
</dbReference>
<reference evidence="6 7" key="1">
    <citation type="submission" date="2018-10" db="EMBL/GenBank/DDBJ databases">
        <title>The complete genome of Acinetobacter wuhouensis strain WCHAW010062.</title>
        <authorList>
            <person name="Hu Y."/>
            <person name="Long H."/>
            <person name="Feng Y."/>
            <person name="Zong Z."/>
        </authorList>
    </citation>
    <scope>NUCLEOTIDE SEQUENCE [LARGE SCALE GENOMIC DNA]</scope>
    <source>
        <strain evidence="6 7">WCHAW010062</strain>
    </source>
</reference>
<feature type="domain" description="CENP-V/GFA" evidence="5">
    <location>
        <begin position="8"/>
        <end position="130"/>
    </location>
</feature>
<dbReference type="EMBL" id="CP033133">
    <property type="protein sequence ID" value="AYO56010.1"/>
    <property type="molecule type" value="Genomic_DNA"/>
</dbReference>
<accession>A0A3G2T6Q0</accession>
<evidence type="ECO:0000259" key="5">
    <source>
        <dbReference type="PROSITE" id="PS51891"/>
    </source>
</evidence>
<dbReference type="InterPro" id="IPR011057">
    <property type="entry name" value="Mss4-like_sf"/>
</dbReference>
<proteinExistence type="inferred from homology"/>
<dbReference type="Proteomes" id="UP000279962">
    <property type="component" value="Chromosome"/>
</dbReference>
<evidence type="ECO:0000313" key="7">
    <source>
        <dbReference type="Proteomes" id="UP000279962"/>
    </source>
</evidence>
<evidence type="ECO:0000256" key="2">
    <source>
        <dbReference type="ARBA" id="ARBA00022723"/>
    </source>
</evidence>
<sequence length="160" mass="18076">MENTPIIQQGRCTCGQSSFNVDGTPLIRFICHCRICQDLYQKPFADVVIFPEKAVKLQTTESVEFKKFRAPPAVNRGICKSCAKPVFGVMWVAPFTRFAFVPAMNLADSSQLPEPVGHVFYHRHVEEMYDGMPKINGYVASQLFLSQKICMSMVLQKFSS</sequence>
<dbReference type="GO" id="GO:0016846">
    <property type="term" value="F:carbon-sulfur lyase activity"/>
    <property type="evidence" value="ECO:0007669"/>
    <property type="project" value="InterPro"/>
</dbReference>
<dbReference type="PANTHER" id="PTHR33337">
    <property type="entry name" value="GFA DOMAIN-CONTAINING PROTEIN"/>
    <property type="match status" value="1"/>
</dbReference>
<comment type="similarity">
    <text evidence="1">Belongs to the Gfa family.</text>
</comment>
<dbReference type="PANTHER" id="PTHR33337:SF40">
    <property type="entry name" value="CENP-V_GFA DOMAIN-CONTAINING PROTEIN-RELATED"/>
    <property type="match status" value="1"/>
</dbReference>
<dbReference type="PROSITE" id="PS51891">
    <property type="entry name" value="CENP_V_GFA"/>
    <property type="match status" value="1"/>
</dbReference>
<dbReference type="GO" id="GO:0046872">
    <property type="term" value="F:metal ion binding"/>
    <property type="evidence" value="ECO:0007669"/>
    <property type="project" value="UniProtKB-KW"/>
</dbReference>
<evidence type="ECO:0000256" key="3">
    <source>
        <dbReference type="ARBA" id="ARBA00022833"/>
    </source>
</evidence>
<evidence type="ECO:0000256" key="1">
    <source>
        <dbReference type="ARBA" id="ARBA00005495"/>
    </source>
</evidence>
<dbReference type="Gene3D" id="3.90.1590.10">
    <property type="entry name" value="glutathione-dependent formaldehyde- activating enzyme (gfa)"/>
    <property type="match status" value="1"/>
</dbReference>
<gene>
    <name evidence="6" type="ORF">CDG68_21295</name>
</gene>
<keyword evidence="2" id="KW-0479">Metal-binding</keyword>
<name>A0A3G2T6Q0_9GAMM</name>
<protein>
    <recommendedName>
        <fullName evidence="5">CENP-V/GFA domain-containing protein</fullName>
    </recommendedName>
</protein>
<dbReference type="Pfam" id="PF04828">
    <property type="entry name" value="GFA"/>
    <property type="match status" value="1"/>
</dbReference>
<dbReference type="AlphaFoldDB" id="A0A3G2T6Q0"/>
<dbReference type="RefSeq" id="WP_087552591.1">
    <property type="nucleotide sequence ID" value="NZ_CP033133.1"/>
</dbReference>
<dbReference type="SUPFAM" id="SSF51316">
    <property type="entry name" value="Mss4-like"/>
    <property type="match status" value="1"/>
</dbReference>
<evidence type="ECO:0000313" key="6">
    <source>
        <dbReference type="EMBL" id="AYO56010.1"/>
    </source>
</evidence>
<keyword evidence="4" id="KW-0456">Lyase</keyword>
<keyword evidence="3" id="KW-0862">Zinc</keyword>
<organism evidence="6 7">
    <name type="scientific">Acinetobacter wuhouensis</name>
    <dbReference type="NCBI Taxonomy" id="1879050"/>
    <lineage>
        <taxon>Bacteria</taxon>
        <taxon>Pseudomonadati</taxon>
        <taxon>Pseudomonadota</taxon>
        <taxon>Gammaproteobacteria</taxon>
        <taxon>Moraxellales</taxon>
        <taxon>Moraxellaceae</taxon>
        <taxon>Acinetobacter</taxon>
    </lineage>
</organism>